<dbReference type="SMART" id="SM00360">
    <property type="entry name" value="RRM"/>
    <property type="match status" value="1"/>
</dbReference>
<dbReference type="EMBL" id="LSRQ01004407">
    <property type="protein sequence ID" value="OAY69493.1"/>
    <property type="molecule type" value="Genomic_DNA"/>
</dbReference>
<reference evidence="4 5" key="1">
    <citation type="journal article" date="2016" name="DNA Res.">
        <title>The draft genome of MD-2 pineapple using hybrid error correction of long reads.</title>
        <authorList>
            <person name="Redwan R.M."/>
            <person name="Saidin A."/>
            <person name="Kumar S.V."/>
        </authorList>
    </citation>
    <scope>NUCLEOTIDE SEQUENCE [LARGE SCALE GENOMIC DNA]</scope>
    <source>
        <strain evidence="5">cv. MD2</strain>
        <tissue evidence="4">Leaf</tissue>
    </source>
</reference>
<dbReference type="InterPro" id="IPR035979">
    <property type="entry name" value="RBD_domain_sf"/>
</dbReference>
<proteinExistence type="predicted"/>
<dbReference type="Proteomes" id="UP000092600">
    <property type="component" value="Unassembled WGS sequence"/>
</dbReference>
<gene>
    <name evidence="4" type="ORF">ACMD2_25899</name>
</gene>
<dbReference type="Pfam" id="PF00076">
    <property type="entry name" value="RRM_1"/>
    <property type="match status" value="1"/>
</dbReference>
<dbReference type="PANTHER" id="PTHR48028:SF2">
    <property type="entry name" value="GLYCINE-RICH RNA-BINDING PROTEIN RZ1A"/>
    <property type="match status" value="1"/>
</dbReference>
<evidence type="ECO:0000313" key="5">
    <source>
        <dbReference type="Proteomes" id="UP000092600"/>
    </source>
</evidence>
<dbReference type="SUPFAM" id="SSF54928">
    <property type="entry name" value="RNA-binding domain, RBD"/>
    <property type="match status" value="1"/>
</dbReference>
<evidence type="ECO:0000259" key="3">
    <source>
        <dbReference type="PROSITE" id="PS50102"/>
    </source>
</evidence>
<evidence type="ECO:0000313" key="4">
    <source>
        <dbReference type="EMBL" id="OAY69493.1"/>
    </source>
</evidence>
<dbReference type="PROSITE" id="PS50102">
    <property type="entry name" value="RRM"/>
    <property type="match status" value="1"/>
</dbReference>
<dbReference type="PANTHER" id="PTHR48028">
    <property type="entry name" value="GLYCINE-RICH RNA-BINDING PROTEIN RZ1A"/>
    <property type="match status" value="1"/>
</dbReference>
<accession>A0A199UXH1</accession>
<comment type="caution">
    <text evidence="4">The sequence shown here is derived from an EMBL/GenBank/DDBJ whole genome shotgun (WGS) entry which is preliminary data.</text>
</comment>
<organism evidence="4 5">
    <name type="scientific">Ananas comosus</name>
    <name type="common">Pineapple</name>
    <name type="synonym">Ananas ananas</name>
    <dbReference type="NCBI Taxonomy" id="4615"/>
    <lineage>
        <taxon>Eukaryota</taxon>
        <taxon>Viridiplantae</taxon>
        <taxon>Streptophyta</taxon>
        <taxon>Embryophyta</taxon>
        <taxon>Tracheophyta</taxon>
        <taxon>Spermatophyta</taxon>
        <taxon>Magnoliopsida</taxon>
        <taxon>Liliopsida</taxon>
        <taxon>Poales</taxon>
        <taxon>Bromeliaceae</taxon>
        <taxon>Bromelioideae</taxon>
        <taxon>Ananas</taxon>
    </lineage>
</organism>
<dbReference type="InterPro" id="IPR051106">
    <property type="entry name" value="RNA-bind/splicing_reg"/>
</dbReference>
<dbReference type="STRING" id="4615.A0A199UXH1"/>
<name>A0A199UXH1_ANACO</name>
<dbReference type="InterPro" id="IPR012677">
    <property type="entry name" value="Nucleotide-bd_a/b_plait_sf"/>
</dbReference>
<dbReference type="Gene3D" id="3.30.70.330">
    <property type="match status" value="1"/>
</dbReference>
<evidence type="ECO:0000256" key="1">
    <source>
        <dbReference type="ARBA" id="ARBA00022884"/>
    </source>
</evidence>
<dbReference type="InterPro" id="IPR000504">
    <property type="entry name" value="RRM_dom"/>
</dbReference>
<dbReference type="GO" id="GO:0003723">
    <property type="term" value="F:RNA binding"/>
    <property type="evidence" value="ECO:0007669"/>
    <property type="project" value="UniProtKB-UniRule"/>
</dbReference>
<protein>
    <submittedName>
        <fullName evidence="4">Glycine-rich RNA-binding protein RZ1A</fullName>
    </submittedName>
</protein>
<keyword evidence="1 2" id="KW-0694">RNA-binding</keyword>
<dbReference type="AlphaFoldDB" id="A0A199UXH1"/>
<sequence length="112" mass="12389">MSDSEEYRCFIGGLSWSTTDSGLKDAFGKFGHLTEAKVVLDKFSGRSRGFGFVTYDDKKAMEEAIEAMNALNPIIVEEKPGYDFGLPSSNALLFGHGFCQFLPDIFQDDNCP</sequence>
<evidence type="ECO:0000256" key="2">
    <source>
        <dbReference type="PROSITE-ProRule" id="PRU00176"/>
    </source>
</evidence>
<feature type="domain" description="RRM" evidence="3">
    <location>
        <begin position="7"/>
        <end position="81"/>
    </location>
</feature>